<proteinExistence type="inferred from homology"/>
<dbReference type="Gene3D" id="3.30.70.580">
    <property type="entry name" value="Pseudouridine synthase I, catalytic domain, N-terminal subdomain"/>
    <property type="match status" value="1"/>
</dbReference>
<comment type="caution">
    <text evidence="4">Lacks conserved residue(s) required for the propagation of feature annotation.</text>
</comment>
<evidence type="ECO:0000256" key="7">
    <source>
        <dbReference type="RuleBase" id="RU003792"/>
    </source>
</evidence>
<organism evidence="9 10">
    <name type="scientific">Oribacterium sinus</name>
    <dbReference type="NCBI Taxonomy" id="237576"/>
    <lineage>
        <taxon>Bacteria</taxon>
        <taxon>Bacillati</taxon>
        <taxon>Bacillota</taxon>
        <taxon>Clostridia</taxon>
        <taxon>Lachnospirales</taxon>
        <taxon>Lachnospiraceae</taxon>
        <taxon>Oribacterium</taxon>
    </lineage>
</organism>
<dbReference type="AlphaFoldDB" id="A0A7W9W2F4"/>
<comment type="caution">
    <text evidence="9">The sequence shown here is derived from an EMBL/GenBank/DDBJ whole genome shotgun (WGS) entry which is preliminary data.</text>
</comment>
<dbReference type="Pfam" id="PF01416">
    <property type="entry name" value="PseudoU_synth_1"/>
    <property type="match status" value="2"/>
</dbReference>
<gene>
    <name evidence="4" type="primary">truA</name>
    <name evidence="9" type="ORF">HNQ46_001443</name>
</gene>
<dbReference type="NCBIfam" id="TIGR00071">
    <property type="entry name" value="hisT_truA"/>
    <property type="match status" value="1"/>
</dbReference>
<dbReference type="PANTHER" id="PTHR11142:SF22">
    <property type="entry name" value="TRNA PSEUDOURIDINE SYNTHASE A 2"/>
    <property type="match status" value="1"/>
</dbReference>
<name>A0A7W9W2F4_9FIRM</name>
<dbReference type="RefSeq" id="WP_183684072.1">
    <property type="nucleotide sequence ID" value="NZ_JACHHH010000006.1"/>
</dbReference>
<dbReference type="SUPFAM" id="SSF55120">
    <property type="entry name" value="Pseudouridine synthase"/>
    <property type="match status" value="1"/>
</dbReference>
<sequence length="249" mass="28333">MKENYKLIVAYDGSRYFGFEKQKDQEATIQGKLEGVFSRIPGNEEGVEIIGASRTDAGVHARGMCANVFLDTELSEEEIQDYGNRYLPEDIAIVSVKKVSPRFHARYNALGKIYRYSCYIGRTKPVFDRKILLHLEEEPDLEAMQEAAKFLIGKQDFKSFCGNPKMKKSTIRSISSIRIQKSQNLLRFYFEGSGFLQYQIRIMVGTLLEVGYHKRKAGDIPGIIDAKDRQQAGYTVPAKGLCLMKVLYD</sequence>
<dbReference type="EC" id="5.4.99.12" evidence="4"/>
<comment type="subunit">
    <text evidence="4">Homodimer.</text>
</comment>
<dbReference type="GO" id="GO:0031119">
    <property type="term" value="P:tRNA pseudouridine synthesis"/>
    <property type="evidence" value="ECO:0007669"/>
    <property type="project" value="UniProtKB-UniRule"/>
</dbReference>
<evidence type="ECO:0000313" key="9">
    <source>
        <dbReference type="EMBL" id="MBB6041463.1"/>
    </source>
</evidence>
<evidence type="ECO:0000256" key="4">
    <source>
        <dbReference type="HAMAP-Rule" id="MF_00171"/>
    </source>
</evidence>
<evidence type="ECO:0000313" key="10">
    <source>
        <dbReference type="Proteomes" id="UP000522163"/>
    </source>
</evidence>
<dbReference type="InterPro" id="IPR020095">
    <property type="entry name" value="PsdUridine_synth_TruA_C"/>
</dbReference>
<keyword evidence="3 4" id="KW-0413">Isomerase</keyword>
<dbReference type="GO" id="GO:0160147">
    <property type="term" value="F:tRNA pseudouridine(38-40) synthase activity"/>
    <property type="evidence" value="ECO:0007669"/>
    <property type="project" value="UniProtKB-EC"/>
</dbReference>
<keyword evidence="2 4" id="KW-0819">tRNA processing</keyword>
<comment type="similarity">
    <text evidence="1 4 7">Belongs to the tRNA pseudouridine synthase TruA family.</text>
</comment>
<evidence type="ECO:0000259" key="8">
    <source>
        <dbReference type="Pfam" id="PF01416"/>
    </source>
</evidence>
<dbReference type="HAMAP" id="MF_00171">
    <property type="entry name" value="TruA"/>
    <property type="match status" value="1"/>
</dbReference>
<dbReference type="CDD" id="cd02570">
    <property type="entry name" value="PseudoU_synth_EcTruA"/>
    <property type="match status" value="1"/>
</dbReference>
<feature type="domain" description="Pseudouridine synthase I TruA alpha/beta" evidence="8">
    <location>
        <begin position="147"/>
        <end position="249"/>
    </location>
</feature>
<dbReference type="InterPro" id="IPR020094">
    <property type="entry name" value="TruA/RsuA/RluB/E/F_N"/>
</dbReference>
<dbReference type="Proteomes" id="UP000522163">
    <property type="component" value="Unassembled WGS sequence"/>
</dbReference>
<protein>
    <recommendedName>
        <fullName evidence="4">tRNA pseudouridine synthase A</fullName>
        <ecNumber evidence="4">5.4.99.12</ecNumber>
    </recommendedName>
    <alternativeName>
        <fullName evidence="4">tRNA pseudouridine(38-40) synthase</fullName>
    </alternativeName>
    <alternativeName>
        <fullName evidence="4">tRNA pseudouridylate synthase I</fullName>
    </alternativeName>
    <alternativeName>
        <fullName evidence="4">tRNA-uridine isomerase I</fullName>
    </alternativeName>
</protein>
<comment type="catalytic activity">
    <reaction evidence="4 7">
        <text>uridine(38/39/40) in tRNA = pseudouridine(38/39/40) in tRNA</text>
        <dbReference type="Rhea" id="RHEA:22376"/>
        <dbReference type="Rhea" id="RHEA-COMP:10085"/>
        <dbReference type="Rhea" id="RHEA-COMP:10087"/>
        <dbReference type="ChEBI" id="CHEBI:65314"/>
        <dbReference type="ChEBI" id="CHEBI:65315"/>
        <dbReference type="EC" id="5.4.99.12"/>
    </reaction>
</comment>
<evidence type="ECO:0000256" key="2">
    <source>
        <dbReference type="ARBA" id="ARBA00022694"/>
    </source>
</evidence>
<dbReference type="InterPro" id="IPR020103">
    <property type="entry name" value="PsdUridine_synth_cat_dom_sf"/>
</dbReference>
<feature type="active site" description="Nucleophile" evidence="4 5">
    <location>
        <position position="56"/>
    </location>
</feature>
<accession>A0A7W9W2F4</accession>
<comment type="function">
    <text evidence="4">Formation of pseudouridine at positions 38, 39 and 40 in the anticodon stem and loop of transfer RNAs.</text>
</comment>
<dbReference type="Gene3D" id="3.30.70.660">
    <property type="entry name" value="Pseudouridine synthase I, catalytic domain, C-terminal subdomain"/>
    <property type="match status" value="1"/>
</dbReference>
<evidence type="ECO:0000256" key="1">
    <source>
        <dbReference type="ARBA" id="ARBA00009375"/>
    </source>
</evidence>
<dbReference type="GO" id="GO:0003723">
    <property type="term" value="F:RNA binding"/>
    <property type="evidence" value="ECO:0007669"/>
    <property type="project" value="InterPro"/>
</dbReference>
<reference evidence="9 10" key="1">
    <citation type="submission" date="2020-08" db="EMBL/GenBank/DDBJ databases">
        <title>Genomic Encyclopedia of Type Strains, Phase IV (KMG-IV): sequencing the most valuable type-strain genomes for metagenomic binning, comparative biology and taxonomic classification.</title>
        <authorList>
            <person name="Goeker M."/>
        </authorList>
    </citation>
    <scope>NUCLEOTIDE SEQUENCE [LARGE SCALE GENOMIC DNA]</scope>
    <source>
        <strain evidence="9 10">DSM 17245</strain>
    </source>
</reference>
<dbReference type="PIRSF" id="PIRSF001430">
    <property type="entry name" value="tRNA_psdUrid_synth"/>
    <property type="match status" value="1"/>
</dbReference>
<feature type="domain" description="Pseudouridine synthase I TruA alpha/beta" evidence="8">
    <location>
        <begin position="8"/>
        <end position="108"/>
    </location>
</feature>
<evidence type="ECO:0000256" key="5">
    <source>
        <dbReference type="PIRSR" id="PIRSR001430-1"/>
    </source>
</evidence>
<evidence type="ECO:0000256" key="6">
    <source>
        <dbReference type="PIRSR" id="PIRSR001430-2"/>
    </source>
</evidence>
<dbReference type="InterPro" id="IPR020097">
    <property type="entry name" value="PsdUridine_synth_TruA_a/b_dom"/>
</dbReference>
<feature type="binding site" evidence="4 6">
    <location>
        <position position="114"/>
    </location>
    <ligand>
        <name>substrate</name>
    </ligand>
</feature>
<dbReference type="PANTHER" id="PTHR11142">
    <property type="entry name" value="PSEUDOURIDYLATE SYNTHASE"/>
    <property type="match status" value="1"/>
</dbReference>
<dbReference type="EMBL" id="JACHHH010000006">
    <property type="protein sequence ID" value="MBB6041463.1"/>
    <property type="molecule type" value="Genomic_DNA"/>
</dbReference>
<evidence type="ECO:0000256" key="3">
    <source>
        <dbReference type="ARBA" id="ARBA00023235"/>
    </source>
</evidence>
<dbReference type="InterPro" id="IPR001406">
    <property type="entry name" value="PsdUridine_synth_TruA"/>
</dbReference>
<dbReference type="GeneID" id="85014982"/>